<feature type="domain" description="Ice-binding protein C-terminal" evidence="2">
    <location>
        <begin position="196"/>
        <end position="216"/>
    </location>
</feature>
<dbReference type="EMBL" id="FOYV01000001">
    <property type="protein sequence ID" value="SFR40218.1"/>
    <property type="molecule type" value="Genomic_DNA"/>
</dbReference>
<reference evidence="4" key="1">
    <citation type="submission" date="2016-10" db="EMBL/GenBank/DDBJ databases">
        <authorList>
            <person name="Varghese N."/>
            <person name="Submissions S."/>
        </authorList>
    </citation>
    <scope>NUCLEOTIDE SEQUENCE [LARGE SCALE GENOMIC DNA]</scope>
    <source>
        <strain evidence="4">CGMCC 1.6294</strain>
    </source>
</reference>
<gene>
    <name evidence="3" type="ORF">SAMN04488073_0519</name>
</gene>
<dbReference type="Pfam" id="PF07589">
    <property type="entry name" value="PEP-CTERM"/>
    <property type="match status" value="1"/>
</dbReference>
<keyword evidence="4" id="KW-1185">Reference proteome</keyword>
<proteinExistence type="predicted"/>
<organism evidence="3 4">
    <name type="scientific">Marinobacter gudaonensis</name>
    <dbReference type="NCBI Taxonomy" id="375760"/>
    <lineage>
        <taxon>Bacteria</taxon>
        <taxon>Pseudomonadati</taxon>
        <taxon>Pseudomonadota</taxon>
        <taxon>Gammaproteobacteria</taxon>
        <taxon>Pseudomonadales</taxon>
        <taxon>Marinobacteraceae</taxon>
        <taxon>Marinobacter</taxon>
    </lineage>
</organism>
<evidence type="ECO:0000256" key="1">
    <source>
        <dbReference type="SAM" id="SignalP"/>
    </source>
</evidence>
<evidence type="ECO:0000313" key="4">
    <source>
        <dbReference type="Proteomes" id="UP000199290"/>
    </source>
</evidence>
<evidence type="ECO:0000259" key="2">
    <source>
        <dbReference type="Pfam" id="PF07589"/>
    </source>
</evidence>
<dbReference type="NCBIfam" id="TIGR02595">
    <property type="entry name" value="PEP_CTERM"/>
    <property type="match status" value="1"/>
</dbReference>
<sequence>MKKLTQCVALAAAVGFAGAAQAAFIGTVANTAPAATPTAVPGNNDYANGTGIPAGLFTGPQYYDTTDSVLLSHSIESVSSDPFKLTFTYLGKEAGYTGSFLYEGSVVLNTASSALGETFSTIYSGGLGKLDFGFSSLAWGAPVGSVSNQGTGNQAVGYNFSIFEVGEDWFILSLDDNNQVDDNHDDMLVMVQASKVPEPGTLALLGLGLAGIAVRMKGRKKA</sequence>
<accession>A0A1I6GDK2</accession>
<dbReference type="AlphaFoldDB" id="A0A1I6GDK2"/>
<protein>
    <submittedName>
        <fullName evidence="3">PEP-CTERM protein-sorting domain-containing protein</fullName>
    </submittedName>
</protein>
<dbReference type="STRING" id="375760.SAMN04488073_0519"/>
<keyword evidence="1" id="KW-0732">Signal</keyword>
<name>A0A1I6GDK2_9GAMM</name>
<feature type="chain" id="PRO_5011757006" evidence="1">
    <location>
        <begin position="23"/>
        <end position="222"/>
    </location>
</feature>
<dbReference type="InterPro" id="IPR013424">
    <property type="entry name" value="Ice-binding_C"/>
</dbReference>
<dbReference type="RefSeq" id="WP_208603369.1">
    <property type="nucleotide sequence ID" value="NZ_FOYV01000001.1"/>
</dbReference>
<evidence type="ECO:0000313" key="3">
    <source>
        <dbReference type="EMBL" id="SFR40218.1"/>
    </source>
</evidence>
<dbReference type="Proteomes" id="UP000199290">
    <property type="component" value="Unassembled WGS sequence"/>
</dbReference>
<feature type="signal peptide" evidence="1">
    <location>
        <begin position="1"/>
        <end position="22"/>
    </location>
</feature>